<comment type="caution">
    <text evidence="2">The sequence shown here is derived from an EMBL/GenBank/DDBJ whole genome shotgun (WGS) entry which is preliminary data.</text>
</comment>
<dbReference type="EMBL" id="CAVK010000174">
    <property type="protein sequence ID" value="CCW19149.1"/>
    <property type="molecule type" value="Genomic_DNA"/>
</dbReference>
<dbReference type="InterPro" id="IPR002514">
    <property type="entry name" value="Transposase_8"/>
</dbReference>
<reference evidence="2 3" key="1">
    <citation type="submission" date="2013-03" db="EMBL/GenBank/DDBJ databases">
        <authorList>
            <person name="Le V."/>
        </authorList>
    </citation>
    <scope>NUCLEOTIDE SEQUENCE [LARGE SCALE GENOMIC DNA]</scope>
    <source>
        <strain evidence="2 3">BiD32</strain>
    </source>
</reference>
<dbReference type="GO" id="GO:0043565">
    <property type="term" value="F:sequence-specific DNA binding"/>
    <property type="evidence" value="ECO:0007669"/>
    <property type="project" value="InterPro"/>
</dbReference>
<dbReference type="PANTHER" id="PTHR37936:SF3">
    <property type="entry name" value="TRANSPOSASE INSC FOR INSERTION ELEMENT IS2A-RELATED"/>
    <property type="match status" value="1"/>
</dbReference>
<evidence type="ECO:0000313" key="2">
    <source>
        <dbReference type="EMBL" id="CCW19149.1"/>
    </source>
</evidence>
<accession>N1MQZ7</accession>
<evidence type="ECO:0000256" key="1">
    <source>
        <dbReference type="ARBA" id="ARBA00009964"/>
    </source>
</evidence>
<dbReference type="Pfam" id="PF01527">
    <property type="entry name" value="HTH_Tnp_1"/>
    <property type="match status" value="1"/>
</dbReference>
<dbReference type="Proteomes" id="UP000013201">
    <property type="component" value="Unassembled WGS sequence"/>
</dbReference>
<dbReference type="OrthoDB" id="7476756at2"/>
<dbReference type="SUPFAM" id="SSF48295">
    <property type="entry name" value="TrpR-like"/>
    <property type="match status" value="1"/>
</dbReference>
<dbReference type="InterPro" id="IPR036388">
    <property type="entry name" value="WH-like_DNA-bd_sf"/>
</dbReference>
<gene>
    <name evidence="2" type="ORF">EBBID32_35140</name>
</gene>
<sequence>MEVIPAGPARRQWSAEAKARIVAASFEPGSNIAEIARTHDLVPQQLYAWRHDSLRAQRLAHEPLNFVPAIVDDPVSSLFSAF</sequence>
<dbReference type="PANTHER" id="PTHR37936">
    <property type="entry name" value="TRANSPOSASE INSC FOR INSERTION ELEMENT IS2A-RELATED"/>
    <property type="match status" value="1"/>
</dbReference>
<comment type="similarity">
    <text evidence="1">Belongs to the transposase 8 family.</text>
</comment>
<proteinExistence type="inferred from homology"/>
<name>N1MQZ7_9SPHN</name>
<keyword evidence="3" id="KW-1185">Reference proteome</keyword>
<dbReference type="AlphaFoldDB" id="N1MQZ7"/>
<dbReference type="RefSeq" id="WP_006961891.1">
    <property type="nucleotide sequence ID" value="NZ_CAVK010000174.1"/>
</dbReference>
<dbReference type="InterPro" id="IPR010921">
    <property type="entry name" value="Trp_repressor/repl_initiator"/>
</dbReference>
<organism evidence="2 3">
    <name type="scientific">Sphingobium indicum BiD32</name>
    <dbReference type="NCBI Taxonomy" id="1301087"/>
    <lineage>
        <taxon>Bacteria</taxon>
        <taxon>Pseudomonadati</taxon>
        <taxon>Pseudomonadota</taxon>
        <taxon>Alphaproteobacteria</taxon>
        <taxon>Sphingomonadales</taxon>
        <taxon>Sphingomonadaceae</taxon>
        <taxon>Sphingobium</taxon>
    </lineage>
</organism>
<evidence type="ECO:0000313" key="3">
    <source>
        <dbReference type="Proteomes" id="UP000013201"/>
    </source>
</evidence>
<dbReference type="Gene3D" id="1.10.10.10">
    <property type="entry name" value="Winged helix-like DNA-binding domain superfamily/Winged helix DNA-binding domain"/>
    <property type="match status" value="1"/>
</dbReference>
<protein>
    <recommendedName>
        <fullName evidence="4">Transposase</fullName>
    </recommendedName>
</protein>
<reference evidence="3" key="2">
    <citation type="submission" date="2013-04" db="EMBL/GenBank/DDBJ databases">
        <title>Bisphenol A degrading Sphingobium sp. strain BiD32.</title>
        <authorList>
            <person name="Nielsen J.L."/>
            <person name="Zhou N.A."/>
            <person name="Kjeldal H."/>
        </authorList>
    </citation>
    <scope>NUCLEOTIDE SEQUENCE [LARGE SCALE GENOMIC DNA]</scope>
    <source>
        <strain evidence="3">BiD32</strain>
    </source>
</reference>
<dbReference type="GO" id="GO:0006313">
    <property type="term" value="P:DNA transposition"/>
    <property type="evidence" value="ECO:0007669"/>
    <property type="project" value="InterPro"/>
</dbReference>
<dbReference type="GO" id="GO:0004803">
    <property type="term" value="F:transposase activity"/>
    <property type="evidence" value="ECO:0007669"/>
    <property type="project" value="InterPro"/>
</dbReference>
<evidence type="ECO:0008006" key="4">
    <source>
        <dbReference type="Google" id="ProtNLM"/>
    </source>
</evidence>